<evidence type="ECO:0000256" key="2">
    <source>
        <dbReference type="ARBA" id="ARBA00009904"/>
    </source>
</evidence>
<keyword evidence="3 8" id="KW-0813">Transport</keyword>
<evidence type="ECO:0000256" key="7">
    <source>
        <dbReference type="ARBA" id="ARBA00023136"/>
    </source>
</evidence>
<accession>A0A4D6LIW3</accession>
<dbReference type="Pfam" id="PF01496">
    <property type="entry name" value="V_ATPase_I"/>
    <property type="match status" value="1"/>
</dbReference>
<comment type="similarity">
    <text evidence="2 8">Belongs to the V-ATPase 116 kDa subunit family.</text>
</comment>
<evidence type="ECO:0000256" key="8">
    <source>
        <dbReference type="RuleBase" id="RU361189"/>
    </source>
</evidence>
<protein>
    <recommendedName>
        <fullName evidence="8">V-type proton ATPase subunit a</fullName>
    </recommendedName>
</protein>
<dbReference type="PANTHER" id="PTHR11629">
    <property type="entry name" value="VACUOLAR PROTON ATPASES"/>
    <property type="match status" value="1"/>
</dbReference>
<dbReference type="GO" id="GO:0033179">
    <property type="term" value="C:proton-transporting V-type ATPase, V0 domain"/>
    <property type="evidence" value="ECO:0007669"/>
    <property type="project" value="InterPro"/>
</dbReference>
<organism evidence="9 10">
    <name type="scientific">Vigna unguiculata</name>
    <name type="common">Cowpea</name>
    <dbReference type="NCBI Taxonomy" id="3917"/>
    <lineage>
        <taxon>Eukaryota</taxon>
        <taxon>Viridiplantae</taxon>
        <taxon>Streptophyta</taxon>
        <taxon>Embryophyta</taxon>
        <taxon>Tracheophyta</taxon>
        <taxon>Spermatophyta</taxon>
        <taxon>Magnoliopsida</taxon>
        <taxon>eudicotyledons</taxon>
        <taxon>Gunneridae</taxon>
        <taxon>Pentapetalae</taxon>
        <taxon>rosids</taxon>
        <taxon>fabids</taxon>
        <taxon>Fabales</taxon>
        <taxon>Fabaceae</taxon>
        <taxon>Papilionoideae</taxon>
        <taxon>50 kb inversion clade</taxon>
        <taxon>NPAAA clade</taxon>
        <taxon>indigoferoid/millettioid clade</taxon>
        <taxon>Phaseoleae</taxon>
        <taxon>Vigna</taxon>
    </lineage>
</organism>
<evidence type="ECO:0000256" key="4">
    <source>
        <dbReference type="ARBA" id="ARBA00022692"/>
    </source>
</evidence>
<proteinExistence type="inferred from homology"/>
<dbReference type="Proteomes" id="UP000501690">
    <property type="component" value="Linkage Group LG3"/>
</dbReference>
<dbReference type="GO" id="GO:0007035">
    <property type="term" value="P:vacuolar acidification"/>
    <property type="evidence" value="ECO:0007669"/>
    <property type="project" value="TreeGrafter"/>
</dbReference>
<comment type="function">
    <text evidence="8">Essential component of the vacuolar proton pump (V-ATPase), a multimeric enzyme that catalyzes the translocation of protons across the membranes. Required for assembly and activity of the V-ATPase.</text>
</comment>
<comment type="subcellular location">
    <subcellularLocation>
        <location evidence="1">Membrane</location>
        <topology evidence="1">Multi-pass membrane protein</topology>
    </subcellularLocation>
</comment>
<evidence type="ECO:0000313" key="9">
    <source>
        <dbReference type="EMBL" id="QCD88276.1"/>
    </source>
</evidence>
<keyword evidence="6 8" id="KW-0406">Ion transport</keyword>
<keyword evidence="8" id="KW-0375">Hydrogen ion transport</keyword>
<evidence type="ECO:0000256" key="6">
    <source>
        <dbReference type="ARBA" id="ARBA00023065"/>
    </source>
</evidence>
<keyword evidence="10" id="KW-1185">Reference proteome</keyword>
<evidence type="ECO:0000313" key="10">
    <source>
        <dbReference type="Proteomes" id="UP000501690"/>
    </source>
</evidence>
<dbReference type="InterPro" id="IPR002490">
    <property type="entry name" value="V-ATPase_116kDa_su"/>
</dbReference>
<evidence type="ECO:0000256" key="1">
    <source>
        <dbReference type="ARBA" id="ARBA00004141"/>
    </source>
</evidence>
<gene>
    <name evidence="9" type="ORF">DEO72_LG3g2818</name>
</gene>
<keyword evidence="7" id="KW-0472">Membrane</keyword>
<evidence type="ECO:0000256" key="5">
    <source>
        <dbReference type="ARBA" id="ARBA00022989"/>
    </source>
</evidence>
<dbReference type="PANTHER" id="PTHR11629:SF72">
    <property type="entry name" value="V-TYPE PROTON ATPASE SUBUNIT A1"/>
    <property type="match status" value="1"/>
</dbReference>
<keyword evidence="4" id="KW-0812">Transmembrane</keyword>
<dbReference type="EMBL" id="CP039347">
    <property type="protein sequence ID" value="QCD88276.1"/>
    <property type="molecule type" value="Genomic_DNA"/>
</dbReference>
<dbReference type="GO" id="GO:0046961">
    <property type="term" value="F:proton-transporting ATPase activity, rotational mechanism"/>
    <property type="evidence" value="ECO:0007669"/>
    <property type="project" value="InterPro"/>
</dbReference>
<evidence type="ECO:0000256" key="3">
    <source>
        <dbReference type="ARBA" id="ARBA00022448"/>
    </source>
</evidence>
<dbReference type="AlphaFoldDB" id="A0A4D6LIW3"/>
<dbReference type="GO" id="GO:0016471">
    <property type="term" value="C:vacuolar proton-transporting V-type ATPase complex"/>
    <property type="evidence" value="ECO:0007669"/>
    <property type="project" value="TreeGrafter"/>
</dbReference>
<reference evidence="9 10" key="1">
    <citation type="submission" date="2019-04" db="EMBL/GenBank/DDBJ databases">
        <title>An improved genome assembly and genetic linkage map for asparagus bean, Vigna unguiculata ssp. sesquipedialis.</title>
        <authorList>
            <person name="Xia Q."/>
            <person name="Zhang R."/>
            <person name="Dong Y."/>
        </authorList>
    </citation>
    <scope>NUCLEOTIDE SEQUENCE [LARGE SCALE GENOMIC DNA]</scope>
    <source>
        <tissue evidence="9">Leaf</tissue>
    </source>
</reference>
<name>A0A4D6LIW3_VIGUN</name>
<dbReference type="GO" id="GO:0051117">
    <property type="term" value="F:ATPase binding"/>
    <property type="evidence" value="ECO:0007669"/>
    <property type="project" value="TreeGrafter"/>
</dbReference>
<sequence length="110" mass="12357">MTPAPSNHSGLRFISGIICKSKVLRFERMLFRATRGNMLFNQAPADEQIIDPISNEMVEKIVFVVFFSGEQARTKILKICEAFGANCYPVPEDISKQRQITSEEPGVSSF</sequence>
<keyword evidence="5" id="KW-1133">Transmembrane helix</keyword>